<dbReference type="RefSeq" id="WP_237856653.1">
    <property type="nucleotide sequence ID" value="NZ_JAKLWS010000077.1"/>
</dbReference>
<evidence type="ECO:0000313" key="11">
    <source>
        <dbReference type="EMBL" id="MCG2591101.1"/>
    </source>
</evidence>
<sequence>MTDYYETKSQPISKLMVWMAYRKVKANGGSAGIDRVSLEAFSNDLSGNLYKLWNRLSSGSYFPPPVKQVKIPKKSGGQRSLGIPTVADRIAQQVVKTWLEPKLEPIFHEDSYGYRPGKSAHQALAKANYRCRYYDWVLDLDIAGFFDNIDHDLMLKALDHYHVPKWVCMYVQRWLQADVVQVDGQRISTGKGTPQGGVISPLLANLYLHVGFDGWMRKHHPNIPFERYADDIVVHTRSKAQAEFIKGRITARMEECNLQLHPEKTHIVYCKDERRRENQSQTSFDFLGYTFRPRMCNTRQGRRLWYLPCMSRKAKVSVTEYLKKLNLHKYKGTIQQMAGLLNTRIRGWMNYYCQWSKWTTTWVWRVLNLKLIKWLKWNRRFSKKRAVNWLKKVYKANPGLFAHWSLVHP</sequence>
<name>A0ABS9KJR3_9BACT</name>
<protein>
    <recommendedName>
        <fullName evidence="1">RNA-directed DNA polymerase</fullName>
        <ecNumber evidence="1">2.7.7.49</ecNumber>
    </recommendedName>
</protein>
<reference evidence="11" key="2">
    <citation type="submission" date="2024-05" db="EMBL/GenBank/DDBJ databases">
        <title>Rhodohalobacter halophilus gen. nov., sp. nov., a moderately halophilic member of the family Balneolaceae.</title>
        <authorList>
            <person name="Xia J."/>
        </authorList>
    </citation>
    <scope>NUCLEOTIDE SEQUENCE</scope>
    <source>
        <strain evidence="11">WB101</strain>
    </source>
</reference>
<dbReference type="PRINTS" id="PR00866">
    <property type="entry name" value="RNADNAPOLMS"/>
</dbReference>
<evidence type="ECO:0000256" key="8">
    <source>
        <dbReference type="ARBA" id="ARBA00034120"/>
    </source>
</evidence>
<organism evidence="11 12">
    <name type="scientific">Rhodohalobacter sulfatireducens</name>
    <dbReference type="NCBI Taxonomy" id="2911366"/>
    <lineage>
        <taxon>Bacteria</taxon>
        <taxon>Pseudomonadati</taxon>
        <taxon>Balneolota</taxon>
        <taxon>Balneolia</taxon>
        <taxon>Balneolales</taxon>
        <taxon>Balneolaceae</taxon>
        <taxon>Rhodohalobacter</taxon>
    </lineage>
</organism>
<evidence type="ECO:0000256" key="6">
    <source>
        <dbReference type="ARBA" id="ARBA00022918"/>
    </source>
</evidence>
<dbReference type="Pfam" id="PF00078">
    <property type="entry name" value="RVT_1"/>
    <property type="match status" value="1"/>
</dbReference>
<dbReference type="EC" id="2.7.7.49" evidence="1"/>
<keyword evidence="2 11" id="KW-0808">Transferase</keyword>
<dbReference type="SUPFAM" id="SSF56672">
    <property type="entry name" value="DNA/RNA polymerases"/>
    <property type="match status" value="1"/>
</dbReference>
<gene>
    <name evidence="11" type="primary">ltrA</name>
    <name evidence="11" type="ORF">L6773_21215</name>
</gene>
<dbReference type="PANTHER" id="PTHR34047">
    <property type="entry name" value="NUCLEAR INTRON MATURASE 1, MITOCHONDRIAL-RELATED"/>
    <property type="match status" value="1"/>
</dbReference>
<feature type="domain" description="Reverse transcriptase" evidence="10">
    <location>
        <begin position="52"/>
        <end position="291"/>
    </location>
</feature>
<dbReference type="GO" id="GO:0003964">
    <property type="term" value="F:RNA-directed DNA polymerase activity"/>
    <property type="evidence" value="ECO:0007669"/>
    <property type="project" value="UniProtKB-KW"/>
</dbReference>
<evidence type="ECO:0000256" key="1">
    <source>
        <dbReference type="ARBA" id="ARBA00012493"/>
    </source>
</evidence>
<evidence type="ECO:0000313" key="12">
    <source>
        <dbReference type="Proteomes" id="UP001165366"/>
    </source>
</evidence>
<keyword evidence="7" id="KW-0051">Antiviral defense</keyword>
<evidence type="ECO:0000256" key="9">
    <source>
        <dbReference type="ARBA" id="ARBA00048173"/>
    </source>
</evidence>
<dbReference type="InterPro" id="IPR000123">
    <property type="entry name" value="Reverse_transcriptase_msDNA"/>
</dbReference>
<keyword evidence="6 11" id="KW-0695">RNA-directed DNA polymerase</keyword>
<comment type="caution">
    <text evidence="11">The sequence shown here is derived from an EMBL/GenBank/DDBJ whole genome shotgun (WGS) entry which is preliminary data.</text>
</comment>
<evidence type="ECO:0000259" key="10">
    <source>
        <dbReference type="PROSITE" id="PS50878"/>
    </source>
</evidence>
<dbReference type="PROSITE" id="PS50878">
    <property type="entry name" value="RT_POL"/>
    <property type="match status" value="1"/>
</dbReference>
<evidence type="ECO:0000256" key="4">
    <source>
        <dbReference type="ARBA" id="ARBA00022723"/>
    </source>
</evidence>
<accession>A0ABS9KJR3</accession>
<evidence type="ECO:0000256" key="5">
    <source>
        <dbReference type="ARBA" id="ARBA00022842"/>
    </source>
</evidence>
<keyword evidence="5" id="KW-0460">Magnesium</keyword>
<reference evidence="11" key="1">
    <citation type="submission" date="2022-01" db="EMBL/GenBank/DDBJ databases">
        <authorList>
            <person name="Wang Y."/>
        </authorList>
    </citation>
    <scope>NUCLEOTIDE SEQUENCE</scope>
    <source>
        <strain evidence="11">WB101</strain>
    </source>
</reference>
<dbReference type="EMBL" id="JAKLWS010000077">
    <property type="protein sequence ID" value="MCG2591101.1"/>
    <property type="molecule type" value="Genomic_DNA"/>
</dbReference>
<evidence type="ECO:0000256" key="7">
    <source>
        <dbReference type="ARBA" id="ARBA00023118"/>
    </source>
</evidence>
<keyword evidence="12" id="KW-1185">Reference proteome</keyword>
<proteinExistence type="inferred from homology"/>
<dbReference type="InterPro" id="IPR043502">
    <property type="entry name" value="DNA/RNA_pol_sf"/>
</dbReference>
<dbReference type="PANTHER" id="PTHR34047:SF3">
    <property type="entry name" value="BLR2052 PROTEIN"/>
    <property type="match status" value="1"/>
</dbReference>
<dbReference type="InterPro" id="IPR030931">
    <property type="entry name" value="Group_II_RT_mat"/>
</dbReference>
<comment type="catalytic activity">
    <reaction evidence="9">
        <text>DNA(n) + a 2'-deoxyribonucleoside 5'-triphosphate = DNA(n+1) + diphosphate</text>
        <dbReference type="Rhea" id="RHEA:22508"/>
        <dbReference type="Rhea" id="RHEA-COMP:17339"/>
        <dbReference type="Rhea" id="RHEA-COMP:17340"/>
        <dbReference type="ChEBI" id="CHEBI:33019"/>
        <dbReference type="ChEBI" id="CHEBI:61560"/>
        <dbReference type="ChEBI" id="CHEBI:173112"/>
        <dbReference type="EC" id="2.7.7.49"/>
    </reaction>
</comment>
<dbReference type="Proteomes" id="UP001165366">
    <property type="component" value="Unassembled WGS sequence"/>
</dbReference>
<dbReference type="NCBIfam" id="TIGR04416">
    <property type="entry name" value="group_II_RT_mat"/>
    <property type="match status" value="1"/>
</dbReference>
<dbReference type="InterPro" id="IPR000477">
    <property type="entry name" value="RT_dom"/>
</dbReference>
<comment type="similarity">
    <text evidence="8">Belongs to the bacterial reverse transcriptase family.</text>
</comment>
<evidence type="ECO:0000256" key="2">
    <source>
        <dbReference type="ARBA" id="ARBA00022679"/>
    </source>
</evidence>
<evidence type="ECO:0000256" key="3">
    <source>
        <dbReference type="ARBA" id="ARBA00022695"/>
    </source>
</evidence>
<keyword evidence="4" id="KW-0479">Metal-binding</keyword>
<dbReference type="CDD" id="cd01651">
    <property type="entry name" value="RT_G2_intron"/>
    <property type="match status" value="1"/>
</dbReference>
<keyword evidence="3 11" id="KW-0548">Nucleotidyltransferase</keyword>
<dbReference type="InterPro" id="IPR051083">
    <property type="entry name" value="GrpII_Intron_Splice-Mob/Def"/>
</dbReference>